<dbReference type="AlphaFoldDB" id="A0A8J7KJL3"/>
<protein>
    <recommendedName>
        <fullName evidence="3">Winged helix DNA-binding domain-containing protein</fullName>
    </recommendedName>
</protein>
<gene>
    <name evidence="1" type="ORF">IW245_006729</name>
</gene>
<dbReference type="RefSeq" id="WP_233472680.1">
    <property type="nucleotide sequence ID" value="NZ_BONS01000005.1"/>
</dbReference>
<dbReference type="EMBL" id="JADOUF010000001">
    <property type="protein sequence ID" value="MBG6140535.1"/>
    <property type="molecule type" value="Genomic_DNA"/>
</dbReference>
<dbReference type="Proteomes" id="UP000622552">
    <property type="component" value="Unassembled WGS sequence"/>
</dbReference>
<organism evidence="1 2">
    <name type="scientific">Longispora fulva</name>
    <dbReference type="NCBI Taxonomy" id="619741"/>
    <lineage>
        <taxon>Bacteria</taxon>
        <taxon>Bacillati</taxon>
        <taxon>Actinomycetota</taxon>
        <taxon>Actinomycetes</taxon>
        <taxon>Micromonosporales</taxon>
        <taxon>Micromonosporaceae</taxon>
        <taxon>Longispora</taxon>
    </lineage>
</organism>
<sequence>MNTLSARALNRALLTRQHLVERVAMPVADMVEHLVGLQAQAPLPPYFGLWSRLQDFRPAELSDGIADRSLVRGTLMRGTLHLATARDYLALRPAMQGMLDKALLGNFAKRLVGRTRDEIVAAGREAVTGRAATPAEIGEALLDRWPDGDAPALSTAARMYVPMVQVPPRGLWGASGQPRFSTVEDWLGRSVDPDPAPDEFVLRYLAAFGPATSRDIQTWSWLTGVRAIVDRVRPRLRTFRSESGAELLDVLDAPLPDADLPVPPRLVAAFDNLILSHADRSRILPDAHRKRIFSVNGQIPATVLIDGFVAGTWKITDTALLIETFEELRPADREALAEEGAGLLGFAEAGTTKVEFSHSA</sequence>
<evidence type="ECO:0000313" key="2">
    <source>
        <dbReference type="Proteomes" id="UP000622552"/>
    </source>
</evidence>
<evidence type="ECO:0000313" key="1">
    <source>
        <dbReference type="EMBL" id="MBG6140535.1"/>
    </source>
</evidence>
<accession>A0A8J7KJL3</accession>
<dbReference type="Pfam" id="PF06224">
    <property type="entry name" value="AlkZ-like"/>
    <property type="match status" value="1"/>
</dbReference>
<keyword evidence="2" id="KW-1185">Reference proteome</keyword>
<dbReference type="InterPro" id="IPR009351">
    <property type="entry name" value="AlkZ-like"/>
</dbReference>
<name>A0A8J7KJL3_9ACTN</name>
<reference evidence="1" key="1">
    <citation type="submission" date="2020-11" db="EMBL/GenBank/DDBJ databases">
        <title>Sequencing the genomes of 1000 actinobacteria strains.</title>
        <authorList>
            <person name="Klenk H.-P."/>
        </authorList>
    </citation>
    <scope>NUCLEOTIDE SEQUENCE</scope>
    <source>
        <strain evidence="1">DSM 45356</strain>
    </source>
</reference>
<dbReference type="PANTHER" id="PTHR38479">
    <property type="entry name" value="LMO0824 PROTEIN"/>
    <property type="match status" value="1"/>
</dbReference>
<proteinExistence type="predicted"/>
<dbReference type="PANTHER" id="PTHR38479:SF2">
    <property type="entry name" value="WINGED HELIX DNA-BINDING DOMAIN-CONTAINING PROTEIN"/>
    <property type="match status" value="1"/>
</dbReference>
<comment type="caution">
    <text evidence="1">The sequence shown here is derived from an EMBL/GenBank/DDBJ whole genome shotgun (WGS) entry which is preliminary data.</text>
</comment>
<evidence type="ECO:0008006" key="3">
    <source>
        <dbReference type="Google" id="ProtNLM"/>
    </source>
</evidence>